<dbReference type="CDD" id="cd00060">
    <property type="entry name" value="FHA"/>
    <property type="match status" value="1"/>
</dbReference>
<reference evidence="4 5" key="1">
    <citation type="submission" date="2015-06" db="EMBL/GenBank/DDBJ databases">
        <title>Draft genome of the moderately acidophilic sulfate reducer Candidatus Desulfosporosinus acididurans strain M1.</title>
        <authorList>
            <person name="Poehlein A."/>
            <person name="Petzsch P."/>
            <person name="Johnson B.D."/>
            <person name="Schloemann M."/>
            <person name="Daniel R."/>
            <person name="Muehling M."/>
        </authorList>
    </citation>
    <scope>NUCLEOTIDE SEQUENCE [LARGE SCALE GENOMIC DNA]</scope>
    <source>
        <strain evidence="4 5">M1</strain>
    </source>
</reference>
<evidence type="ECO:0000259" key="3">
    <source>
        <dbReference type="PROSITE" id="PS50234"/>
    </source>
</evidence>
<dbReference type="PATRIC" id="fig|476652.3.peg.4197"/>
<protein>
    <recommendedName>
        <fullName evidence="3">VWFA domain-containing protein</fullName>
    </recommendedName>
</protein>
<dbReference type="SUPFAM" id="SSF53300">
    <property type="entry name" value="vWA-like"/>
    <property type="match status" value="1"/>
</dbReference>
<keyword evidence="2" id="KW-1133">Transmembrane helix</keyword>
<evidence type="ECO:0000313" key="4">
    <source>
        <dbReference type="EMBL" id="KLU64148.1"/>
    </source>
</evidence>
<dbReference type="RefSeq" id="WP_083996339.1">
    <property type="nucleotide sequence ID" value="NZ_LDZY01000017.1"/>
</dbReference>
<dbReference type="PROSITE" id="PS50234">
    <property type="entry name" value="VWFA"/>
    <property type="match status" value="1"/>
</dbReference>
<dbReference type="InterPro" id="IPR002035">
    <property type="entry name" value="VWF_A"/>
</dbReference>
<evidence type="ECO:0000313" key="5">
    <source>
        <dbReference type="Proteomes" id="UP000036356"/>
    </source>
</evidence>
<dbReference type="EMBL" id="LDZY01000017">
    <property type="protein sequence ID" value="KLU64148.1"/>
    <property type="molecule type" value="Genomic_DNA"/>
</dbReference>
<dbReference type="CDD" id="cd00198">
    <property type="entry name" value="vWFA"/>
    <property type="match status" value="1"/>
</dbReference>
<evidence type="ECO:0000256" key="2">
    <source>
        <dbReference type="SAM" id="Phobius"/>
    </source>
</evidence>
<keyword evidence="2" id="KW-0812">Transmembrane</keyword>
<dbReference type="GO" id="GO:0003723">
    <property type="term" value="F:RNA binding"/>
    <property type="evidence" value="ECO:0007669"/>
    <property type="project" value="UniProtKB-KW"/>
</dbReference>
<dbReference type="Gene3D" id="2.60.200.20">
    <property type="match status" value="1"/>
</dbReference>
<dbReference type="InterPro" id="IPR036465">
    <property type="entry name" value="vWFA_dom_sf"/>
</dbReference>
<keyword evidence="5" id="KW-1185">Reference proteome</keyword>
<gene>
    <name evidence="4" type="ORF">DEAC_c39630</name>
</gene>
<dbReference type="Proteomes" id="UP000036356">
    <property type="component" value="Unassembled WGS sequence"/>
</dbReference>
<comment type="caution">
    <text evidence="4">The sequence shown here is derived from an EMBL/GenBank/DDBJ whole genome shotgun (WGS) entry which is preliminary data.</text>
</comment>
<dbReference type="SMART" id="SM00327">
    <property type="entry name" value="VWA"/>
    <property type="match status" value="1"/>
</dbReference>
<dbReference type="STRING" id="476652.DEAC_c39630"/>
<keyword evidence="2" id="KW-0472">Membrane</keyword>
<name>A0A0J1FMF8_9FIRM</name>
<dbReference type="AlphaFoldDB" id="A0A0J1FMF8"/>
<sequence>MGLKKAVSSLIVVLLISLILLEPAVTKAANDSNFNITQVDSKLPDLKLFVRLDNINLDNAQLKNALKIKINDTPTQLTDIQDVKSDNGGTVNTSYLILVDTSVSMGSENRASQLKVMLEKLFEFVGPNDQLAVFGVSNKLETIKDFAVSDSSQSTIKTIQNSISVGSGTGTHLYSGIRDAIEIGRTAKDIPEQRIVVLITDGGVDGDSFSSEDAQKYVDIDRLPVYTLIMNNKNSLEQEFKVAADQIAQKTGGQYFISASGKELFSNFKSSIEKCKVINLRCENFKVFNQQAVINVAFKDSHGEIRQAAKFTAVPALTDKDNSSQVLAKPKQELRTSYFGAAMILLPFILITLFLILVMMWLFKKPNGESQRNKTESNDGNEPRNTTMLVQNSQGRISFSIGLEVLQGPNKGEVIQIQADLNPLIGSAPECALQVGYDKKIIGHFSVIDEMIVIHSQIPGEIYVNGTPVQGSCALQNGDLIRVPEMMYRIVM</sequence>
<feature type="domain" description="VWFA" evidence="3">
    <location>
        <begin position="94"/>
        <end position="272"/>
    </location>
</feature>
<dbReference type="Gene3D" id="3.40.50.410">
    <property type="entry name" value="von Willebrand factor, type A domain"/>
    <property type="match status" value="1"/>
</dbReference>
<dbReference type="PROSITE" id="PS50889">
    <property type="entry name" value="S4"/>
    <property type="match status" value="1"/>
</dbReference>
<accession>A0A0J1FMF8</accession>
<keyword evidence="1" id="KW-0694">RNA-binding</keyword>
<proteinExistence type="predicted"/>
<feature type="transmembrane region" description="Helical" evidence="2">
    <location>
        <begin position="338"/>
        <end position="363"/>
    </location>
</feature>
<evidence type="ECO:0000256" key="1">
    <source>
        <dbReference type="PROSITE-ProRule" id="PRU00182"/>
    </source>
</evidence>
<organism evidence="4 5">
    <name type="scientific">Desulfosporosinus acididurans</name>
    <dbReference type="NCBI Taxonomy" id="476652"/>
    <lineage>
        <taxon>Bacteria</taxon>
        <taxon>Bacillati</taxon>
        <taxon>Bacillota</taxon>
        <taxon>Clostridia</taxon>
        <taxon>Eubacteriales</taxon>
        <taxon>Desulfitobacteriaceae</taxon>
        <taxon>Desulfosporosinus</taxon>
    </lineage>
</organism>
<dbReference type="Pfam" id="PF13519">
    <property type="entry name" value="VWA_2"/>
    <property type="match status" value="1"/>
</dbReference>